<evidence type="ECO:0000256" key="7">
    <source>
        <dbReference type="SAM" id="MobiDB-lite"/>
    </source>
</evidence>
<keyword evidence="5 8" id="KW-1133">Transmembrane helix</keyword>
<evidence type="ECO:0000256" key="5">
    <source>
        <dbReference type="ARBA" id="ARBA00022989"/>
    </source>
</evidence>
<comment type="caution">
    <text evidence="10">The sequence shown here is derived from an EMBL/GenBank/DDBJ whole genome shotgun (WGS) entry which is preliminary data.</text>
</comment>
<feature type="domain" description="Glycine transporter" evidence="9">
    <location>
        <begin position="77"/>
        <end position="150"/>
    </location>
</feature>
<feature type="region of interest" description="Disordered" evidence="7">
    <location>
        <begin position="307"/>
        <end position="340"/>
    </location>
</feature>
<gene>
    <name evidence="10" type="ORF">SAMN05216246_11714</name>
</gene>
<evidence type="ECO:0000256" key="6">
    <source>
        <dbReference type="ARBA" id="ARBA00023136"/>
    </source>
</evidence>
<evidence type="ECO:0000256" key="8">
    <source>
        <dbReference type="SAM" id="Phobius"/>
    </source>
</evidence>
<protein>
    <submittedName>
        <fullName evidence="10">Uncharacterized membrane protein YeiH</fullName>
    </submittedName>
</protein>
<keyword evidence="3" id="KW-1003">Cell membrane</keyword>
<reference evidence="10 11" key="1">
    <citation type="submission" date="2016-11" db="EMBL/GenBank/DDBJ databases">
        <authorList>
            <person name="Varghese N."/>
            <person name="Submissions S."/>
        </authorList>
    </citation>
    <scope>NUCLEOTIDE SEQUENCE [LARGE SCALE GENOMIC DNA]</scope>
    <source>
        <strain evidence="10 11">PA</strain>
    </source>
</reference>
<feature type="domain" description="Glycine transporter" evidence="9">
    <location>
        <begin position="163"/>
        <end position="235"/>
    </location>
</feature>
<feature type="transmembrane region" description="Helical" evidence="8">
    <location>
        <begin position="101"/>
        <end position="123"/>
    </location>
</feature>
<feature type="transmembrane region" description="Helical" evidence="8">
    <location>
        <begin position="221"/>
        <end position="241"/>
    </location>
</feature>
<dbReference type="Proteomes" id="UP000184390">
    <property type="component" value="Unassembled WGS sequence"/>
</dbReference>
<evidence type="ECO:0000313" key="11">
    <source>
        <dbReference type="Proteomes" id="UP000184390"/>
    </source>
</evidence>
<keyword evidence="6 8" id="KW-0472">Membrane</keyword>
<feature type="transmembrane region" description="Helical" evidence="8">
    <location>
        <begin position="160"/>
        <end position="181"/>
    </location>
</feature>
<feature type="transmembrane region" description="Helical" evidence="8">
    <location>
        <begin position="187"/>
        <end position="209"/>
    </location>
</feature>
<evidence type="ECO:0000256" key="2">
    <source>
        <dbReference type="ARBA" id="ARBA00008193"/>
    </source>
</evidence>
<evidence type="ECO:0000259" key="9">
    <source>
        <dbReference type="Pfam" id="PF03458"/>
    </source>
</evidence>
<evidence type="ECO:0000256" key="1">
    <source>
        <dbReference type="ARBA" id="ARBA00004651"/>
    </source>
</evidence>
<proteinExistence type="inferred from homology"/>
<comment type="similarity">
    <text evidence="2">Belongs to the UPF0126 family.</text>
</comment>
<dbReference type="PANTHER" id="PTHR30506:SF3">
    <property type="entry name" value="UPF0126 INNER MEMBRANE PROTEIN YADS-RELATED"/>
    <property type="match status" value="1"/>
</dbReference>
<feature type="transmembrane region" description="Helical" evidence="8">
    <location>
        <begin position="247"/>
        <end position="266"/>
    </location>
</feature>
<keyword evidence="4 8" id="KW-0812">Transmembrane</keyword>
<evidence type="ECO:0000313" key="10">
    <source>
        <dbReference type="EMBL" id="SHJ25991.1"/>
    </source>
</evidence>
<feature type="transmembrane region" description="Helical" evidence="8">
    <location>
        <begin position="135"/>
        <end position="153"/>
    </location>
</feature>
<sequence>MPASGGFGEPEAAVPVGGRQCWRQGGAVAPVVRPRRVRAWPPRILYRVAVLSAICLPIALHPAQITALGALPVTFRAIDLSGVLLNGILGALIARRKNFDLVGFVVLAILTATAGGILRDVMIQNGPPFALTDPYYLYAACAGAVIAWVVPFTSRPARRFLVVADAVVLGVWAATGATKALANGLGVMPALLLGCLTAVGGSMIRDVSVGETPAVFGGNKLYAIPALCAALTDVAMVRVGFHESWGILVATLVGAGMCLLAYWRCWQLPVVGDREMRRRARGGAGARPARWAIPSASAIGWRRGLMGPRLRGDGARRASTGDGGSSRGRRGRKPLAPEDL</sequence>
<name>A0ABY1IJC6_9ACTO</name>
<evidence type="ECO:0000256" key="3">
    <source>
        <dbReference type="ARBA" id="ARBA00022475"/>
    </source>
</evidence>
<feature type="transmembrane region" description="Helical" evidence="8">
    <location>
        <begin position="75"/>
        <end position="94"/>
    </location>
</feature>
<dbReference type="PANTHER" id="PTHR30506">
    <property type="entry name" value="INNER MEMBRANE PROTEIN"/>
    <property type="match status" value="1"/>
</dbReference>
<organism evidence="10 11">
    <name type="scientific">Actinomyces denticolens</name>
    <dbReference type="NCBI Taxonomy" id="52767"/>
    <lineage>
        <taxon>Bacteria</taxon>
        <taxon>Bacillati</taxon>
        <taxon>Actinomycetota</taxon>
        <taxon>Actinomycetes</taxon>
        <taxon>Actinomycetales</taxon>
        <taxon>Actinomycetaceae</taxon>
        <taxon>Actinomyces</taxon>
    </lineage>
</organism>
<feature type="transmembrane region" description="Helical" evidence="8">
    <location>
        <begin position="44"/>
        <end position="63"/>
    </location>
</feature>
<accession>A0ABY1IJC6</accession>
<keyword evidence="11" id="KW-1185">Reference proteome</keyword>
<dbReference type="InterPro" id="IPR005115">
    <property type="entry name" value="Gly_transporter"/>
</dbReference>
<evidence type="ECO:0000256" key="4">
    <source>
        <dbReference type="ARBA" id="ARBA00022692"/>
    </source>
</evidence>
<dbReference type="EMBL" id="FQYL01000017">
    <property type="protein sequence ID" value="SHJ25991.1"/>
    <property type="molecule type" value="Genomic_DNA"/>
</dbReference>
<dbReference type="Pfam" id="PF03458">
    <property type="entry name" value="Gly_transporter"/>
    <property type="match status" value="2"/>
</dbReference>
<comment type="subcellular location">
    <subcellularLocation>
        <location evidence="1">Cell membrane</location>
        <topology evidence="1">Multi-pass membrane protein</topology>
    </subcellularLocation>
</comment>